<protein>
    <submittedName>
        <fullName evidence="2">Uncharacterized protein</fullName>
    </submittedName>
</protein>
<dbReference type="OrthoDB" id="5239281at2759"/>
<dbReference type="Proteomes" id="UP000070501">
    <property type="component" value="Unassembled WGS sequence"/>
</dbReference>
<keyword evidence="3" id="KW-1185">Reference proteome</keyword>
<feature type="compositionally biased region" description="Basic residues" evidence="1">
    <location>
        <begin position="92"/>
        <end position="103"/>
    </location>
</feature>
<dbReference type="AlphaFoldDB" id="A0A136JIL8"/>
<feature type="compositionally biased region" description="Basic and acidic residues" evidence="1">
    <location>
        <begin position="120"/>
        <end position="137"/>
    </location>
</feature>
<evidence type="ECO:0000313" key="2">
    <source>
        <dbReference type="EMBL" id="KXJ96997.1"/>
    </source>
</evidence>
<accession>A0A136JIL8</accession>
<gene>
    <name evidence="2" type="ORF">Micbo1qcDRAFT_170747</name>
</gene>
<dbReference type="InParanoid" id="A0A136JIL8"/>
<name>A0A136JIL8_9PEZI</name>
<dbReference type="STRING" id="196109.A0A136JIL8"/>
<dbReference type="EMBL" id="KQ964245">
    <property type="protein sequence ID" value="KXJ96997.1"/>
    <property type="molecule type" value="Genomic_DNA"/>
</dbReference>
<feature type="compositionally biased region" description="Low complexity" evidence="1">
    <location>
        <begin position="78"/>
        <end position="88"/>
    </location>
</feature>
<evidence type="ECO:0000313" key="3">
    <source>
        <dbReference type="Proteomes" id="UP000070501"/>
    </source>
</evidence>
<proteinExistence type="predicted"/>
<evidence type="ECO:0000256" key="1">
    <source>
        <dbReference type="SAM" id="MobiDB-lite"/>
    </source>
</evidence>
<reference evidence="3" key="1">
    <citation type="submission" date="2016-02" db="EMBL/GenBank/DDBJ databases">
        <title>Draft genome sequence of Microdochium bolleyi, a fungal endophyte of beachgrass.</title>
        <authorList>
            <consortium name="DOE Joint Genome Institute"/>
            <person name="David A.S."/>
            <person name="May G."/>
            <person name="Haridas S."/>
            <person name="Lim J."/>
            <person name="Wang M."/>
            <person name="Labutti K."/>
            <person name="Lipzen A."/>
            <person name="Barry K."/>
            <person name="Grigoriev I.V."/>
        </authorList>
    </citation>
    <scope>NUCLEOTIDE SEQUENCE [LARGE SCALE GENOMIC DNA]</scope>
    <source>
        <strain evidence="3">J235TASD1</strain>
    </source>
</reference>
<feature type="region of interest" description="Disordered" evidence="1">
    <location>
        <begin position="78"/>
        <end position="142"/>
    </location>
</feature>
<organism evidence="2 3">
    <name type="scientific">Microdochium bolleyi</name>
    <dbReference type="NCBI Taxonomy" id="196109"/>
    <lineage>
        <taxon>Eukaryota</taxon>
        <taxon>Fungi</taxon>
        <taxon>Dikarya</taxon>
        <taxon>Ascomycota</taxon>
        <taxon>Pezizomycotina</taxon>
        <taxon>Sordariomycetes</taxon>
        <taxon>Xylariomycetidae</taxon>
        <taxon>Xylariales</taxon>
        <taxon>Microdochiaceae</taxon>
        <taxon>Microdochium</taxon>
    </lineage>
</organism>
<sequence>MPPKKDATAAAAGDAGPTLSARDMNLLTLYLQTLPPSAKAQGDWTLVAEKAGLKDEKSARESFRQLCKKYGWFEAAAGGTDQTATAAAPVKTPRKRATPKSKKAAAAAEGNDDGGVPETPTKKQKVEEKKVEKHMEDGDAEMEEFVDLAALAA</sequence>